<keyword evidence="1" id="KW-1133">Transmembrane helix</keyword>
<proteinExistence type="predicted"/>
<keyword evidence="1" id="KW-0812">Transmembrane</keyword>
<organism evidence="2 3">
    <name type="scientific">Gossypium aridum</name>
    <name type="common">American cotton</name>
    <name type="synonym">Erioxylum aridum</name>
    <dbReference type="NCBI Taxonomy" id="34290"/>
    <lineage>
        <taxon>Eukaryota</taxon>
        <taxon>Viridiplantae</taxon>
        <taxon>Streptophyta</taxon>
        <taxon>Embryophyta</taxon>
        <taxon>Tracheophyta</taxon>
        <taxon>Spermatophyta</taxon>
        <taxon>Magnoliopsida</taxon>
        <taxon>eudicotyledons</taxon>
        <taxon>Gunneridae</taxon>
        <taxon>Pentapetalae</taxon>
        <taxon>rosids</taxon>
        <taxon>malvids</taxon>
        <taxon>Malvales</taxon>
        <taxon>Malvaceae</taxon>
        <taxon>Malvoideae</taxon>
        <taxon>Gossypium</taxon>
    </lineage>
</organism>
<reference evidence="2 3" key="1">
    <citation type="journal article" date="2019" name="Genome Biol. Evol.">
        <title>Insights into the evolution of the New World diploid cottons (Gossypium, subgenus Houzingenia) based on genome sequencing.</title>
        <authorList>
            <person name="Grover C.E."/>
            <person name="Arick M.A. 2nd"/>
            <person name="Thrash A."/>
            <person name="Conover J.L."/>
            <person name="Sanders W.S."/>
            <person name="Peterson D.G."/>
            <person name="Frelichowski J.E."/>
            <person name="Scheffler J.A."/>
            <person name="Scheffler B.E."/>
            <person name="Wendel J.F."/>
        </authorList>
    </citation>
    <scope>NUCLEOTIDE SEQUENCE [LARGE SCALE GENOMIC DNA]</scope>
    <source>
        <strain evidence="2">185</strain>
        <tissue evidence="2">Leaf</tissue>
    </source>
</reference>
<accession>A0A7J8YQH4</accession>
<dbReference type="Proteomes" id="UP000593577">
    <property type="component" value="Unassembled WGS sequence"/>
</dbReference>
<evidence type="ECO:0000256" key="1">
    <source>
        <dbReference type="SAM" id="Phobius"/>
    </source>
</evidence>
<sequence>MSMLRTLNPRIPLWLGVPIFHIIILLILVCINSMLKGLIWKEIMMRVIIINDTYVNPILRV</sequence>
<keyword evidence="3" id="KW-1185">Reference proteome</keyword>
<gene>
    <name evidence="2" type="ORF">Goari_020488</name>
</gene>
<feature type="non-terminal residue" evidence="2">
    <location>
        <position position="61"/>
    </location>
</feature>
<dbReference type="EMBL" id="JABFAA010233984">
    <property type="protein sequence ID" value="MBA0701294.1"/>
    <property type="molecule type" value="Genomic_DNA"/>
</dbReference>
<evidence type="ECO:0000313" key="2">
    <source>
        <dbReference type="EMBL" id="MBA0701294.1"/>
    </source>
</evidence>
<feature type="transmembrane region" description="Helical" evidence="1">
    <location>
        <begin position="12"/>
        <end position="35"/>
    </location>
</feature>
<dbReference type="AlphaFoldDB" id="A0A7J8YQH4"/>
<comment type="caution">
    <text evidence="2">The sequence shown here is derived from an EMBL/GenBank/DDBJ whole genome shotgun (WGS) entry which is preliminary data.</text>
</comment>
<name>A0A7J8YQH4_GOSAI</name>
<protein>
    <submittedName>
        <fullName evidence="2">Uncharacterized protein</fullName>
    </submittedName>
</protein>
<evidence type="ECO:0000313" key="3">
    <source>
        <dbReference type="Proteomes" id="UP000593577"/>
    </source>
</evidence>
<keyword evidence="1" id="KW-0472">Membrane</keyword>